<keyword evidence="5" id="KW-0496">Mitochondrion</keyword>
<evidence type="ECO:0000256" key="5">
    <source>
        <dbReference type="ARBA" id="ARBA00023128"/>
    </source>
</evidence>
<organism evidence="10 11">
    <name type="scientific">Glossina brevipalpis</name>
    <dbReference type="NCBI Taxonomy" id="37001"/>
    <lineage>
        <taxon>Eukaryota</taxon>
        <taxon>Metazoa</taxon>
        <taxon>Ecdysozoa</taxon>
        <taxon>Arthropoda</taxon>
        <taxon>Hexapoda</taxon>
        <taxon>Insecta</taxon>
        <taxon>Pterygota</taxon>
        <taxon>Neoptera</taxon>
        <taxon>Endopterygota</taxon>
        <taxon>Diptera</taxon>
        <taxon>Brachycera</taxon>
        <taxon>Muscomorpha</taxon>
        <taxon>Hippoboscoidea</taxon>
        <taxon>Glossinidae</taxon>
        <taxon>Glossina</taxon>
    </lineage>
</organism>
<evidence type="ECO:0000313" key="10">
    <source>
        <dbReference type="EnsemblMetazoa" id="GBRI004997-PA"/>
    </source>
</evidence>
<keyword evidence="11" id="KW-1185">Reference proteome</keyword>
<dbReference type="GO" id="GO:0005743">
    <property type="term" value="C:mitochondrial inner membrane"/>
    <property type="evidence" value="ECO:0007669"/>
    <property type="project" value="UniProtKB-ARBA"/>
</dbReference>
<evidence type="ECO:0000256" key="2">
    <source>
        <dbReference type="ARBA" id="ARBA00009070"/>
    </source>
</evidence>
<evidence type="ECO:0000256" key="1">
    <source>
        <dbReference type="ARBA" id="ARBA00004173"/>
    </source>
</evidence>
<dbReference type="FunFam" id="3.90.79.10:FF:000018">
    <property type="entry name" value="39S ribosomal protein L46, mitochondrial"/>
    <property type="match status" value="1"/>
</dbReference>
<dbReference type="CDD" id="cd04661">
    <property type="entry name" value="NUDIX_MRP_L46"/>
    <property type="match status" value="1"/>
</dbReference>
<sequence length="265" mass="30619">MYRAATLSLINSLRCNVQSTTRSSSFNSNTAEKWNLYASILVERLPIISKELNSLEKEFQEYLRHVEFEKSLKSNHELQHERDLKQAQLLKQGQADLDEIIAKQTAQDLKDAYIEELKQFKLSSRKTSDDKTNNEMSINRCLEDTLYLLVQQKLGKKEHFLLPQGPRLDGETMRQAAERVLEEKCGNQLKVRFYGNAPCGFYKYKYPINMRDQAVGAKVFFYRASLIGGDVDKNVTGKYGWVRKEALEDKLNNSSYSQSVQKIIL</sequence>
<dbReference type="GO" id="GO:0003735">
    <property type="term" value="F:structural constituent of ribosome"/>
    <property type="evidence" value="ECO:0007669"/>
    <property type="project" value="InterPro"/>
</dbReference>
<dbReference type="VEuPathDB" id="VectorBase:GBRI004997"/>
<proteinExistence type="inferred from homology"/>
<name>A0A1A9W3E0_9MUSC</name>
<evidence type="ECO:0000313" key="11">
    <source>
        <dbReference type="Proteomes" id="UP000091820"/>
    </source>
</evidence>
<dbReference type="GO" id="GO:0005762">
    <property type="term" value="C:mitochondrial large ribosomal subunit"/>
    <property type="evidence" value="ECO:0007669"/>
    <property type="project" value="TreeGrafter"/>
</dbReference>
<evidence type="ECO:0000259" key="9">
    <source>
        <dbReference type="Pfam" id="PF11788"/>
    </source>
</evidence>
<dbReference type="STRING" id="37001.A0A1A9W3E0"/>
<dbReference type="Gene3D" id="3.90.79.10">
    <property type="entry name" value="Nucleoside Triphosphate Pyrophosphohydrolase"/>
    <property type="match status" value="1"/>
</dbReference>
<dbReference type="SUPFAM" id="SSF55811">
    <property type="entry name" value="Nudix"/>
    <property type="match status" value="1"/>
</dbReference>
<dbReference type="EnsemblMetazoa" id="GBRI004997-RA">
    <property type="protein sequence ID" value="GBRI004997-PA"/>
    <property type="gene ID" value="GBRI004997"/>
</dbReference>
<dbReference type="InterPro" id="IPR015797">
    <property type="entry name" value="NUDIX_hydrolase-like_dom_sf"/>
</dbReference>
<dbReference type="PANTHER" id="PTHR13124:SF12">
    <property type="entry name" value="LARGE RIBOSOMAL SUBUNIT PROTEIN ML46"/>
    <property type="match status" value="1"/>
</dbReference>
<evidence type="ECO:0000256" key="3">
    <source>
        <dbReference type="ARBA" id="ARBA00022946"/>
    </source>
</evidence>
<reference evidence="10" key="2">
    <citation type="submission" date="2020-05" db="UniProtKB">
        <authorList>
            <consortium name="EnsemblMetazoa"/>
        </authorList>
    </citation>
    <scope>IDENTIFICATION</scope>
    <source>
        <strain evidence="10">IAEA</strain>
    </source>
</reference>
<dbReference type="PANTHER" id="PTHR13124">
    <property type="entry name" value="39S RIBOSOMAL PROTEIN L46, MITOCHONDRIAL PRECURSOR-RELATED"/>
    <property type="match status" value="1"/>
</dbReference>
<dbReference type="InterPro" id="IPR021757">
    <property type="entry name" value="Ribosomal_mL46_N"/>
</dbReference>
<evidence type="ECO:0000256" key="8">
    <source>
        <dbReference type="ARBA" id="ARBA00035534"/>
    </source>
</evidence>
<comment type="similarity">
    <text evidence="2">Belongs to the mitochondrion-specific ribosomal protein mL46 family.</text>
</comment>
<evidence type="ECO:0000256" key="6">
    <source>
        <dbReference type="ARBA" id="ARBA00023274"/>
    </source>
</evidence>
<dbReference type="InterPro" id="IPR033650">
    <property type="entry name" value="Ribosomal_mL46_NUDIX"/>
</dbReference>
<protein>
    <recommendedName>
        <fullName evidence="7">Large ribosomal subunit protein mL46</fullName>
    </recommendedName>
    <alternativeName>
        <fullName evidence="8">39S ribosomal protein L46, mitochondrial</fullName>
    </alternativeName>
</protein>
<reference evidence="11" key="1">
    <citation type="submission" date="2014-03" db="EMBL/GenBank/DDBJ databases">
        <authorList>
            <person name="Aksoy S."/>
            <person name="Warren W."/>
            <person name="Wilson R.K."/>
        </authorList>
    </citation>
    <scope>NUCLEOTIDE SEQUENCE [LARGE SCALE GENOMIC DNA]</scope>
    <source>
        <strain evidence="11">IAEA</strain>
    </source>
</reference>
<evidence type="ECO:0000256" key="4">
    <source>
        <dbReference type="ARBA" id="ARBA00022980"/>
    </source>
</evidence>
<feature type="domain" description="Large ribosomal subunit protein mL46 N-terminal" evidence="9">
    <location>
        <begin position="34"/>
        <end position="128"/>
    </location>
</feature>
<dbReference type="AlphaFoldDB" id="A0A1A9W3E0"/>
<keyword evidence="4" id="KW-0689">Ribosomal protein</keyword>
<keyword evidence="3" id="KW-0809">Transit peptide</keyword>
<comment type="subcellular location">
    <subcellularLocation>
        <location evidence="1">Mitochondrion</location>
    </subcellularLocation>
</comment>
<dbReference type="Pfam" id="PF11788">
    <property type="entry name" value="MRP-L46"/>
    <property type="match status" value="1"/>
</dbReference>
<accession>A0A1A9W3E0</accession>
<dbReference type="Proteomes" id="UP000091820">
    <property type="component" value="Unassembled WGS sequence"/>
</dbReference>
<dbReference type="InterPro" id="IPR040008">
    <property type="entry name" value="Ribosomal_mL46"/>
</dbReference>
<keyword evidence="6" id="KW-0687">Ribonucleoprotein</keyword>
<evidence type="ECO:0000256" key="7">
    <source>
        <dbReference type="ARBA" id="ARBA00035190"/>
    </source>
</evidence>